<reference evidence="2" key="1">
    <citation type="submission" date="2015-08" db="EMBL/GenBank/DDBJ databases">
        <authorList>
            <person name="Kim K.M."/>
        </authorList>
    </citation>
    <scope>NUCLEOTIDE SEQUENCE [LARGE SCALE GENOMIC DNA]</scope>
    <source>
        <strain evidence="2">KCTC 23892</strain>
    </source>
</reference>
<accession>A0A1B3B8J9</accession>
<dbReference type="STRING" id="1144748.KS2013_399"/>
<organism evidence="1 2">
    <name type="scientific">Kangiella sediminilitoris</name>
    <dbReference type="NCBI Taxonomy" id="1144748"/>
    <lineage>
        <taxon>Bacteria</taxon>
        <taxon>Pseudomonadati</taxon>
        <taxon>Pseudomonadota</taxon>
        <taxon>Gammaproteobacteria</taxon>
        <taxon>Kangiellales</taxon>
        <taxon>Kangiellaceae</taxon>
        <taxon>Kangiella</taxon>
    </lineage>
</organism>
<dbReference type="EMBL" id="CP012418">
    <property type="protein sequence ID" value="AOE49123.1"/>
    <property type="molecule type" value="Genomic_DNA"/>
</dbReference>
<dbReference type="InterPro" id="IPR014719">
    <property type="entry name" value="Ribosomal_bL12_C/ClpS-like"/>
</dbReference>
<evidence type="ECO:0000313" key="1">
    <source>
        <dbReference type="EMBL" id="AOE49123.1"/>
    </source>
</evidence>
<keyword evidence="2" id="KW-1185">Reference proteome</keyword>
<dbReference type="KEGG" id="ksd:KS2013_399"/>
<sequence length="90" mass="9960">MSEGGYKVVLKGYGNADEGKLNIEQKLAELFNIDQKVAKKLLEVSSKSPRDVKVNVNSETAERYLKALKATGAEGEVLDTRFDFSHLSLE</sequence>
<dbReference type="Gene3D" id="3.30.1390.10">
    <property type="match status" value="1"/>
</dbReference>
<dbReference type="AlphaFoldDB" id="A0A1B3B8J9"/>
<dbReference type="RefSeq" id="WP_068988941.1">
    <property type="nucleotide sequence ID" value="NZ_CP012418.1"/>
</dbReference>
<evidence type="ECO:0008006" key="3">
    <source>
        <dbReference type="Google" id="ProtNLM"/>
    </source>
</evidence>
<dbReference type="Proteomes" id="UP000094147">
    <property type="component" value="Chromosome"/>
</dbReference>
<protein>
    <recommendedName>
        <fullName evidence="3">Ribosomal protein L7/L12 C-terminal domain-containing protein</fullName>
    </recommendedName>
</protein>
<dbReference type="SUPFAM" id="SSF54736">
    <property type="entry name" value="ClpS-like"/>
    <property type="match status" value="1"/>
</dbReference>
<name>A0A1B3B8J9_9GAMM</name>
<evidence type="ECO:0000313" key="2">
    <source>
        <dbReference type="Proteomes" id="UP000094147"/>
    </source>
</evidence>
<gene>
    <name evidence="1" type="ORF">KS2013_399</name>
</gene>
<dbReference type="OrthoDB" id="6197608at2"/>
<proteinExistence type="predicted"/>